<evidence type="ECO:0000256" key="1">
    <source>
        <dbReference type="SAM" id="MobiDB-lite"/>
    </source>
</evidence>
<protein>
    <submittedName>
        <fullName evidence="2">Uncharacterized protein</fullName>
    </submittedName>
</protein>
<keyword evidence="3" id="KW-1185">Reference proteome</keyword>
<evidence type="ECO:0000313" key="2">
    <source>
        <dbReference type="EMBL" id="CUS07549.1"/>
    </source>
</evidence>
<feature type="compositionally biased region" description="Basic residues" evidence="1">
    <location>
        <begin position="52"/>
        <end position="65"/>
    </location>
</feature>
<feature type="region of interest" description="Disordered" evidence="1">
    <location>
        <begin position="47"/>
        <end position="66"/>
    </location>
</feature>
<accession>A0A292PJ60</accession>
<evidence type="ECO:0000313" key="3">
    <source>
        <dbReference type="Proteomes" id="UP001412239"/>
    </source>
</evidence>
<sequence length="110" mass="12778">MRTGTVPSINPARQKRSNQPALPQEIVLHRTGVFLARETRARLPLLFGTKNSGRRSRPQRQRRRLNSNGWWEEAPANWSIPIPAEYDIRTKMHRRGIHRSTYRVLSKGSP</sequence>
<proteinExistence type="predicted"/>
<organism evidence="2 3">
    <name type="scientific">Tuber aestivum</name>
    <name type="common">summer truffle</name>
    <dbReference type="NCBI Taxonomy" id="59557"/>
    <lineage>
        <taxon>Eukaryota</taxon>
        <taxon>Fungi</taxon>
        <taxon>Dikarya</taxon>
        <taxon>Ascomycota</taxon>
        <taxon>Pezizomycotina</taxon>
        <taxon>Pezizomycetes</taxon>
        <taxon>Pezizales</taxon>
        <taxon>Tuberaceae</taxon>
        <taxon>Tuber</taxon>
    </lineage>
</organism>
<dbReference type="EMBL" id="LN891198">
    <property type="protein sequence ID" value="CUS07549.1"/>
    <property type="molecule type" value="Genomic_DNA"/>
</dbReference>
<gene>
    <name evidence="2" type="ORF">GSTUAT00008378001</name>
</gene>
<dbReference type="AlphaFoldDB" id="A0A292PJ60"/>
<feature type="region of interest" description="Disordered" evidence="1">
    <location>
        <begin position="1"/>
        <end position="23"/>
    </location>
</feature>
<name>A0A292PJ60_9PEZI</name>
<reference evidence="2" key="1">
    <citation type="submission" date="2015-10" db="EMBL/GenBank/DDBJ databases">
        <authorList>
            <person name="Regsiter A."/>
            <person name="william w."/>
        </authorList>
    </citation>
    <scope>NUCLEOTIDE SEQUENCE</scope>
    <source>
        <strain evidence="2">Montdore</strain>
    </source>
</reference>
<dbReference type="Proteomes" id="UP001412239">
    <property type="component" value="Unassembled WGS sequence"/>
</dbReference>